<dbReference type="InterPro" id="IPR048309">
    <property type="entry name" value="GxGYxYP_N_3rd"/>
</dbReference>
<dbReference type="RefSeq" id="WP_185143080.1">
    <property type="nucleotide sequence ID" value="NZ_JACJVP010000023.1"/>
</dbReference>
<protein>
    <recommendedName>
        <fullName evidence="6">GxGYxY sequence motif-containing protein</fullName>
    </recommendedName>
</protein>
<dbReference type="Gene3D" id="3.20.20.490">
    <property type="entry name" value="GxGYxYP glycoside hydrolase, C-terminal domain"/>
    <property type="match status" value="1"/>
</dbReference>
<evidence type="ECO:0000259" key="2">
    <source>
        <dbReference type="Pfam" id="PF20957"/>
    </source>
</evidence>
<comment type="caution">
    <text evidence="4">The sequence shown here is derived from an EMBL/GenBank/DDBJ whole genome shotgun (WGS) entry which is preliminary data.</text>
</comment>
<dbReference type="InterPro" id="IPR048310">
    <property type="entry name" value="GxGYxYP_N_2nd"/>
</dbReference>
<dbReference type="EMBL" id="JACJVP010000023">
    <property type="protein sequence ID" value="MBB6671597.1"/>
    <property type="molecule type" value="Genomic_DNA"/>
</dbReference>
<evidence type="ECO:0000313" key="5">
    <source>
        <dbReference type="Proteomes" id="UP000547209"/>
    </source>
</evidence>
<sequence length="671" mass="74535">MKRKAIGMGILVCVIAAGILAAAYWSRSGNKEGVLWPEKQALPSFSEPAATLDLIDLSSKLNYKAEDSDYEHQTGKADGDGWLAKEGADPAGIMLRVPSIADVPPGDNHAVFRMSVDRFADENGTVAKLEIRESSTGDRIGSLEVANWDFNNENASQSFEVPFTSPEAGKGVEIVVAWTGKSSLKLYDVQIDSPAREEEVGMFETVKGVVNKTKPRIYDDTRSDEGTKWLSALGLGYQKVKNNWELVAKYKNEIRGIVIYDPEVADTYNLATTIAGLDNAIVVSPALADKLAGEPYRFPVLEDLRGKFKTNIEVYEYLYDRYWPKTTHRVLVGLTPDIKTFLRDYAMGIEAAVVWLNPGVPEEEAILNKFMKDMPYGSGLYLGWWPDEGKGVTKTSEFGLATVAADYSSNLSVLSGTSRTIAPAKIPKKPPLENKVYVTYIMSDGDNLQYMEHYFSKLWFLPNRGEVPIGWTVSPLMVDAMPGILDVLHQTATENDALISGPTGLGYTYPNFWKDQAGLDRFFSRTDDYMKRAGLRVLTVWNTVKGETNPNVGDSLASHAPSLLGFTSQGGTGAVEIYQNKMPGQELNVVYGASEGDLIFPVQQAIEKWDRKSPLFVCIQANPWEVHYQNFVNAYRQLKEDDDIVFVRPDIYFELIRESKGLPIDPLEAKK</sequence>
<organism evidence="4 5">
    <name type="scientific">Cohnella nanjingensis</name>
    <dbReference type="NCBI Taxonomy" id="1387779"/>
    <lineage>
        <taxon>Bacteria</taxon>
        <taxon>Bacillati</taxon>
        <taxon>Bacillota</taxon>
        <taxon>Bacilli</taxon>
        <taxon>Bacillales</taxon>
        <taxon>Paenibacillaceae</taxon>
        <taxon>Cohnella</taxon>
    </lineage>
</organism>
<dbReference type="Proteomes" id="UP000547209">
    <property type="component" value="Unassembled WGS sequence"/>
</dbReference>
<proteinExistence type="predicted"/>
<evidence type="ECO:0000313" key="4">
    <source>
        <dbReference type="EMBL" id="MBB6671597.1"/>
    </source>
</evidence>
<keyword evidence="5" id="KW-1185">Reference proteome</keyword>
<dbReference type="InterPro" id="IPR038410">
    <property type="entry name" value="GxGYxYP_C_sf"/>
</dbReference>
<dbReference type="Pfam" id="PF20957">
    <property type="entry name" value="GxGYxYP_N_2nd"/>
    <property type="match status" value="1"/>
</dbReference>
<feature type="domain" description="GxGYxYP putative glycoside hydrolase C-terminal" evidence="1">
    <location>
        <begin position="434"/>
        <end position="657"/>
    </location>
</feature>
<reference evidence="4 5" key="1">
    <citation type="submission" date="2020-08" db="EMBL/GenBank/DDBJ databases">
        <title>Cohnella phylogeny.</title>
        <authorList>
            <person name="Dunlap C."/>
        </authorList>
    </citation>
    <scope>NUCLEOTIDE SEQUENCE [LARGE SCALE GENOMIC DNA]</scope>
    <source>
        <strain evidence="4 5">DSM 28246</strain>
    </source>
</reference>
<feature type="domain" description="GxGYxYP putative glycoside hydrolase second N-terminal" evidence="2">
    <location>
        <begin position="254"/>
        <end position="325"/>
    </location>
</feature>
<dbReference type="AlphaFoldDB" id="A0A7X0RQ52"/>
<dbReference type="Pfam" id="PF14323">
    <property type="entry name" value="GxGYxYP_C"/>
    <property type="match status" value="1"/>
</dbReference>
<evidence type="ECO:0000259" key="1">
    <source>
        <dbReference type="Pfam" id="PF14323"/>
    </source>
</evidence>
<dbReference type="Pfam" id="PF20958">
    <property type="entry name" value="GxGYxYP_N_3rd"/>
    <property type="match status" value="1"/>
</dbReference>
<evidence type="ECO:0008006" key="6">
    <source>
        <dbReference type="Google" id="ProtNLM"/>
    </source>
</evidence>
<dbReference type="PANTHER" id="PTHR37321:SF1">
    <property type="entry name" value="EXPORTED PROTEIN"/>
    <property type="match status" value="1"/>
</dbReference>
<gene>
    <name evidence="4" type="ORF">H7C19_12980</name>
</gene>
<evidence type="ECO:0000259" key="3">
    <source>
        <dbReference type="Pfam" id="PF20958"/>
    </source>
</evidence>
<dbReference type="InterPro" id="IPR025832">
    <property type="entry name" value="GxGYxYP_C"/>
</dbReference>
<accession>A0A7X0RQ52</accession>
<name>A0A7X0RQ52_9BACL</name>
<dbReference type="PANTHER" id="PTHR37321">
    <property type="entry name" value="EXPORTED PROTEIN-RELATED"/>
    <property type="match status" value="1"/>
</dbReference>
<feature type="domain" description="GxGYxYP putative glycoside hydrolase third N-terminal" evidence="3">
    <location>
        <begin position="328"/>
        <end position="416"/>
    </location>
</feature>